<keyword evidence="3" id="KW-1003">Cell membrane</keyword>
<keyword evidence="2" id="KW-0813">Transport</keyword>
<evidence type="ECO:0000256" key="1">
    <source>
        <dbReference type="ARBA" id="ARBA00004429"/>
    </source>
</evidence>
<dbReference type="InterPro" id="IPR018227">
    <property type="entry name" value="Amino_acid_transport_2"/>
</dbReference>
<feature type="transmembrane region" description="Helical" evidence="9">
    <location>
        <begin position="341"/>
        <end position="362"/>
    </location>
</feature>
<feature type="transmembrane region" description="Helical" evidence="9">
    <location>
        <begin position="316"/>
        <end position="335"/>
    </location>
</feature>
<dbReference type="GO" id="GO:0003333">
    <property type="term" value="P:amino acid transmembrane transport"/>
    <property type="evidence" value="ECO:0007669"/>
    <property type="project" value="InterPro"/>
</dbReference>
<keyword evidence="5 9" id="KW-0812">Transmembrane</keyword>
<evidence type="ECO:0000256" key="4">
    <source>
        <dbReference type="ARBA" id="ARBA00022519"/>
    </source>
</evidence>
<dbReference type="Pfam" id="PF03222">
    <property type="entry name" value="Trp_Tyr_perm"/>
    <property type="match status" value="1"/>
</dbReference>
<feature type="transmembrane region" description="Helical" evidence="9">
    <location>
        <begin position="190"/>
        <end position="212"/>
    </location>
</feature>
<protein>
    <submittedName>
        <fullName evidence="10">Amino acid permease</fullName>
    </submittedName>
</protein>
<evidence type="ECO:0000313" key="10">
    <source>
        <dbReference type="EMBL" id="QBF82562.1"/>
    </source>
</evidence>
<organism evidence="10 11">
    <name type="scientific">Shewanella maritima</name>
    <dbReference type="NCBI Taxonomy" id="2520507"/>
    <lineage>
        <taxon>Bacteria</taxon>
        <taxon>Pseudomonadati</taxon>
        <taxon>Pseudomonadota</taxon>
        <taxon>Gammaproteobacteria</taxon>
        <taxon>Alteromonadales</taxon>
        <taxon>Shewanellaceae</taxon>
        <taxon>Shewanella</taxon>
    </lineage>
</organism>
<dbReference type="Gene3D" id="1.20.1740.10">
    <property type="entry name" value="Amino acid/polyamine transporter I"/>
    <property type="match status" value="1"/>
</dbReference>
<feature type="transmembrane region" description="Helical" evidence="9">
    <location>
        <begin position="282"/>
        <end position="304"/>
    </location>
</feature>
<dbReference type="Proteomes" id="UP000291106">
    <property type="component" value="Chromosome"/>
</dbReference>
<feature type="transmembrane region" description="Helical" evidence="9">
    <location>
        <begin position="121"/>
        <end position="141"/>
    </location>
</feature>
<dbReference type="InterPro" id="IPR013059">
    <property type="entry name" value="Trp_tyr_transpt"/>
</dbReference>
<keyword evidence="4" id="KW-0997">Cell inner membrane</keyword>
<feature type="transmembrane region" description="Helical" evidence="9">
    <location>
        <begin position="81"/>
        <end position="101"/>
    </location>
</feature>
<reference evidence="10 11" key="1">
    <citation type="submission" date="2019-02" db="EMBL/GenBank/DDBJ databases">
        <title>Shewanella sp. D4-2 isolated from Dokdo Island.</title>
        <authorList>
            <person name="Baek K."/>
        </authorList>
    </citation>
    <scope>NUCLEOTIDE SEQUENCE [LARGE SCALE GENOMIC DNA]</scope>
    <source>
        <strain evidence="10 11">D4-2</strain>
    </source>
</reference>
<feature type="transmembrane region" description="Helical" evidence="9">
    <location>
        <begin position="33"/>
        <end position="55"/>
    </location>
</feature>
<keyword evidence="7 9" id="KW-1133">Transmembrane helix</keyword>
<dbReference type="KEGG" id="smai:EXU30_07535"/>
<feature type="transmembrane region" description="Helical" evidence="9">
    <location>
        <begin position="148"/>
        <end position="165"/>
    </location>
</feature>
<proteinExistence type="predicted"/>
<dbReference type="PANTHER" id="PTHR46997">
    <property type="entry name" value="LOW AFFINITY TRYPTOPHAN PERMEASE-RELATED"/>
    <property type="match status" value="1"/>
</dbReference>
<comment type="subcellular location">
    <subcellularLocation>
        <location evidence="1">Cell inner membrane</location>
        <topology evidence="1">Multi-pass membrane protein</topology>
    </subcellularLocation>
</comment>
<evidence type="ECO:0000256" key="8">
    <source>
        <dbReference type="ARBA" id="ARBA00023136"/>
    </source>
</evidence>
<dbReference type="GO" id="GO:0015173">
    <property type="term" value="F:aromatic amino acid transmembrane transporter activity"/>
    <property type="evidence" value="ECO:0007669"/>
    <property type="project" value="InterPro"/>
</dbReference>
<dbReference type="GO" id="GO:0005886">
    <property type="term" value="C:plasma membrane"/>
    <property type="evidence" value="ECO:0007669"/>
    <property type="project" value="UniProtKB-SubCell"/>
</dbReference>
<evidence type="ECO:0000256" key="5">
    <source>
        <dbReference type="ARBA" id="ARBA00022692"/>
    </source>
</evidence>
<evidence type="ECO:0000256" key="9">
    <source>
        <dbReference type="SAM" id="Phobius"/>
    </source>
</evidence>
<feature type="transmembrane region" description="Helical" evidence="9">
    <location>
        <begin position="374"/>
        <end position="398"/>
    </location>
</feature>
<feature type="transmembrane region" description="Helical" evidence="9">
    <location>
        <begin position="224"/>
        <end position="243"/>
    </location>
</feature>
<evidence type="ECO:0000256" key="3">
    <source>
        <dbReference type="ARBA" id="ARBA00022475"/>
    </source>
</evidence>
<dbReference type="PRINTS" id="PR00166">
    <property type="entry name" value="AROAAPRMEASE"/>
</dbReference>
<evidence type="ECO:0000256" key="2">
    <source>
        <dbReference type="ARBA" id="ARBA00022448"/>
    </source>
</evidence>
<gene>
    <name evidence="10" type="ORF">EXU30_07535</name>
</gene>
<evidence type="ECO:0000313" key="11">
    <source>
        <dbReference type="Proteomes" id="UP000291106"/>
    </source>
</evidence>
<keyword evidence="11" id="KW-1185">Reference proteome</keyword>
<name>A0A411PGP7_9GAMM</name>
<feature type="transmembrane region" description="Helical" evidence="9">
    <location>
        <begin position="5"/>
        <end position="27"/>
    </location>
</feature>
<keyword evidence="6" id="KW-0029">Amino-acid transport</keyword>
<evidence type="ECO:0000256" key="6">
    <source>
        <dbReference type="ARBA" id="ARBA00022970"/>
    </source>
</evidence>
<dbReference type="AlphaFoldDB" id="A0A411PGP7"/>
<dbReference type="EMBL" id="CP036200">
    <property type="protein sequence ID" value="QBF82562.1"/>
    <property type="molecule type" value="Genomic_DNA"/>
</dbReference>
<dbReference type="OrthoDB" id="18749at2"/>
<sequence>MNLKILGSIAIVAGTAIGGGMLALPLATAALGMVPAIVLLTVIWGTSAYTSLLMLEINLRTGVGDNVHAITGKTLGKLGQVIQGASLLSLLFALTMVYLMGGSSLLEVRLEPLLGMKLDNRIAVLLFTFIFGGIIAVGVSWIDKVSRILFSAMVVLLVVVVAFLLPEVNASNIIGEASKSIVEASELNQLWMAAIPVVFTSFGFHVCIATIVRYLDGDAQSLRKVLLIGSTIPLVSYILWLLVTLGTIGGATVHGFEGSLPALVGALQQVADSAIIRQCVDIFANLALITSFLGVTMSLFDYIAELTRAKDNLAGRAQTWALTFVPPLLCALFYPDGFFQVLGFAAIPLVVMIMFLPVAMAFKQRPQNLGGYQVAGGSFGLGLISLLGVAIVVAQLMVALG</sequence>
<keyword evidence="8 9" id="KW-0472">Membrane</keyword>
<dbReference type="RefSeq" id="WP_130598814.1">
    <property type="nucleotide sequence ID" value="NZ_CP036200.1"/>
</dbReference>
<evidence type="ECO:0000256" key="7">
    <source>
        <dbReference type="ARBA" id="ARBA00022989"/>
    </source>
</evidence>
<dbReference type="PANTHER" id="PTHR46997:SF2">
    <property type="entry name" value="TYROSINE-SPECIFIC TRANSPORT SYSTEM"/>
    <property type="match status" value="1"/>
</dbReference>
<accession>A0A411PGP7</accession>